<evidence type="ECO:0000313" key="2">
    <source>
        <dbReference type="Proteomes" id="UP000076744"/>
    </source>
</evidence>
<gene>
    <name evidence="1" type="ORF">ISF_09955</name>
</gene>
<dbReference type="InterPro" id="IPR017850">
    <property type="entry name" value="Alkaline_phosphatase_core_sf"/>
</dbReference>
<comment type="caution">
    <text evidence="1">The sequence shown here is derived from an EMBL/GenBank/DDBJ whole genome shotgun (WGS) entry which is preliminary data.</text>
</comment>
<dbReference type="RefSeq" id="XP_018699257.1">
    <property type="nucleotide sequence ID" value="XM_018853554.1"/>
</dbReference>
<protein>
    <submittedName>
        <fullName evidence="1">Arylsulfatase</fullName>
    </submittedName>
</protein>
<name>A0A166XXT5_CORFA</name>
<dbReference type="STRING" id="1081104.A0A166XXT5"/>
<evidence type="ECO:0000313" key="1">
    <source>
        <dbReference type="EMBL" id="OAA36311.1"/>
    </source>
</evidence>
<keyword evidence="2" id="KW-1185">Reference proteome</keyword>
<dbReference type="GeneID" id="30026247"/>
<dbReference type="AlphaFoldDB" id="A0A166XXT5"/>
<dbReference type="Proteomes" id="UP000076744">
    <property type="component" value="Unassembled WGS sequence"/>
</dbReference>
<organism evidence="1 2">
    <name type="scientific">Cordyceps fumosorosea (strain ARSEF 2679)</name>
    <name type="common">Isaria fumosorosea</name>
    <dbReference type="NCBI Taxonomy" id="1081104"/>
    <lineage>
        <taxon>Eukaryota</taxon>
        <taxon>Fungi</taxon>
        <taxon>Dikarya</taxon>
        <taxon>Ascomycota</taxon>
        <taxon>Pezizomycotina</taxon>
        <taxon>Sordariomycetes</taxon>
        <taxon>Hypocreomycetidae</taxon>
        <taxon>Hypocreales</taxon>
        <taxon>Cordycipitaceae</taxon>
        <taxon>Cordyceps</taxon>
    </lineage>
</organism>
<accession>A0A166XXT5</accession>
<dbReference type="EMBL" id="AZHB01000110">
    <property type="protein sequence ID" value="OAA36311.1"/>
    <property type="molecule type" value="Genomic_DNA"/>
</dbReference>
<reference evidence="1 2" key="1">
    <citation type="journal article" date="2016" name="Genome Biol. Evol.">
        <title>Divergent and convergent evolution of fungal pathogenicity.</title>
        <authorList>
            <person name="Shang Y."/>
            <person name="Xiao G."/>
            <person name="Zheng P."/>
            <person name="Cen K."/>
            <person name="Zhan S."/>
            <person name="Wang C."/>
        </authorList>
    </citation>
    <scope>NUCLEOTIDE SEQUENCE [LARGE SCALE GENOMIC DNA]</scope>
    <source>
        <strain evidence="1 2">ARSEF 2679</strain>
    </source>
</reference>
<proteinExistence type="predicted"/>
<dbReference type="OrthoDB" id="96314at2759"/>
<sequence>MATTSTSARVPAGMIFPYDEGTALPFIVRGPGMELSGYEGTILNSYKTLRVLGDDESRLYLKWCTGDAELYNTKNPDLYKLTNLSLNPDQQTKRLIAHHNALLVSTKFYHQNTYRSPWTVLQTTYINSSSTTCTPSGSVFSNLRAHQRVGAAGHPGHPPLMPPTTVACRALV</sequence>
<dbReference type="SUPFAM" id="SSF53649">
    <property type="entry name" value="Alkaline phosphatase-like"/>
    <property type="match status" value="1"/>
</dbReference>